<gene>
    <name evidence="5" type="ordered locus">Bathy12g03270</name>
</gene>
<dbReference type="RefSeq" id="XP_007509672.1">
    <property type="nucleotide sequence ID" value="XM_007509610.1"/>
</dbReference>
<dbReference type="InterPro" id="IPR036770">
    <property type="entry name" value="Ankyrin_rpt-contain_sf"/>
</dbReference>
<feature type="compositionally biased region" description="Basic and acidic residues" evidence="4">
    <location>
        <begin position="341"/>
        <end position="368"/>
    </location>
</feature>
<feature type="compositionally biased region" description="Acidic residues" evidence="4">
    <location>
        <begin position="86"/>
        <end position="97"/>
    </location>
</feature>
<dbReference type="InterPro" id="IPR002110">
    <property type="entry name" value="Ankyrin_rpt"/>
</dbReference>
<dbReference type="AlphaFoldDB" id="K8EKM7"/>
<feature type="compositionally biased region" description="Acidic residues" evidence="4">
    <location>
        <begin position="374"/>
        <end position="388"/>
    </location>
</feature>
<feature type="repeat" description="ANK" evidence="3">
    <location>
        <begin position="181"/>
        <end position="213"/>
    </location>
</feature>
<dbReference type="PROSITE" id="PS50088">
    <property type="entry name" value="ANK_REPEAT"/>
    <property type="match status" value="2"/>
</dbReference>
<evidence type="ECO:0000256" key="1">
    <source>
        <dbReference type="ARBA" id="ARBA00022737"/>
    </source>
</evidence>
<dbReference type="PANTHER" id="PTHR24126:SF14">
    <property type="entry name" value="ANK_REP_REGION DOMAIN-CONTAINING PROTEIN"/>
    <property type="match status" value="1"/>
</dbReference>
<accession>K8EKM7</accession>
<evidence type="ECO:0000313" key="6">
    <source>
        <dbReference type="Proteomes" id="UP000198341"/>
    </source>
</evidence>
<dbReference type="PANTHER" id="PTHR24126">
    <property type="entry name" value="ANKYRIN REPEAT, PH AND SEC7 DOMAIN CONTAINING PROTEIN SECG-RELATED"/>
    <property type="match status" value="1"/>
</dbReference>
<dbReference type="STRING" id="41875.K8EKM7"/>
<sequence>MRIIRERRQRQRRRARRSVLLKLVCSVLLLSFPFVFVREAHAWSFFNTKKDDSNSAELGERIETQFDRFPEEVSSSKSTTTKNNNEDDLNEDGEDDERMNAKERRKQERREKKRLKKLERKEEKKMKEEKRKEEEKKIREGESPAGSLHEAIDDDDFDELEDLLKWKPNLKEACKRIGQTKDFTPIMKAAHLGRAKMIDLLLDYGANPNEIDSIGYSALMRAVMSKNLESVKVLVEAGAIVTYVQKTAMMDLGLSAIKLAQMTGRKDMVDVLKEAGANPNEDLFEKREKKKEQLLEEMEREAKENGIQFDGKVTADKMNVKRGDDDIDILIQHDGKNETVKGSENLRKWRDEKMKEEREKKNMEKAKEAMFGNGEEEEEEEPEVEEMPENTFPPKEEL</sequence>
<keyword evidence="6" id="KW-1185">Reference proteome</keyword>
<feature type="compositionally biased region" description="Basic and acidic residues" evidence="4">
    <location>
        <begin position="98"/>
        <end position="110"/>
    </location>
</feature>
<evidence type="ECO:0000256" key="4">
    <source>
        <dbReference type="SAM" id="MobiDB-lite"/>
    </source>
</evidence>
<feature type="compositionally biased region" description="Basic and acidic residues" evidence="4">
    <location>
        <begin position="119"/>
        <end position="142"/>
    </location>
</feature>
<proteinExistence type="predicted"/>
<dbReference type="EMBL" id="FO082267">
    <property type="protein sequence ID" value="CCO18787.1"/>
    <property type="molecule type" value="Genomic_DNA"/>
</dbReference>
<reference evidence="5 6" key="1">
    <citation type="submission" date="2011-10" db="EMBL/GenBank/DDBJ databases">
        <authorList>
            <person name="Genoscope - CEA"/>
        </authorList>
    </citation>
    <scope>NUCLEOTIDE SEQUENCE [LARGE SCALE GENOMIC DNA]</scope>
    <source>
        <strain evidence="5 6">RCC 1105</strain>
    </source>
</reference>
<keyword evidence="1" id="KW-0677">Repeat</keyword>
<dbReference type="SUPFAM" id="SSF48403">
    <property type="entry name" value="Ankyrin repeat"/>
    <property type="match status" value="1"/>
</dbReference>
<evidence type="ECO:0000256" key="2">
    <source>
        <dbReference type="ARBA" id="ARBA00023043"/>
    </source>
</evidence>
<evidence type="ECO:0000256" key="3">
    <source>
        <dbReference type="PROSITE-ProRule" id="PRU00023"/>
    </source>
</evidence>
<dbReference type="OrthoDB" id="194358at2759"/>
<dbReference type="KEGG" id="bpg:Bathy12g03270"/>
<organism evidence="5 6">
    <name type="scientific">Bathycoccus prasinos</name>
    <dbReference type="NCBI Taxonomy" id="41875"/>
    <lineage>
        <taxon>Eukaryota</taxon>
        <taxon>Viridiplantae</taxon>
        <taxon>Chlorophyta</taxon>
        <taxon>Mamiellophyceae</taxon>
        <taxon>Mamiellales</taxon>
        <taxon>Bathycoccaceae</taxon>
        <taxon>Bathycoccus</taxon>
    </lineage>
</organism>
<dbReference type="Pfam" id="PF12796">
    <property type="entry name" value="Ank_2"/>
    <property type="match status" value="1"/>
</dbReference>
<evidence type="ECO:0000313" key="5">
    <source>
        <dbReference type="EMBL" id="CCO18787.1"/>
    </source>
</evidence>
<name>K8EKM7_9CHLO</name>
<dbReference type="eggNOG" id="KOG4177">
    <property type="taxonomic scope" value="Eukaryota"/>
</dbReference>
<keyword evidence="2 3" id="KW-0040">ANK repeat</keyword>
<protein>
    <submittedName>
        <fullName evidence="5">PREDICTED: similar to ankyrin 2,3/unc44</fullName>
    </submittedName>
</protein>
<feature type="repeat" description="ANK" evidence="3">
    <location>
        <begin position="214"/>
        <end position="246"/>
    </location>
</feature>
<dbReference type="Gene3D" id="1.25.40.20">
    <property type="entry name" value="Ankyrin repeat-containing domain"/>
    <property type="match status" value="1"/>
</dbReference>
<dbReference type="PROSITE" id="PS50297">
    <property type="entry name" value="ANK_REP_REGION"/>
    <property type="match status" value="1"/>
</dbReference>
<dbReference type="Proteomes" id="UP000198341">
    <property type="component" value="Chromosome 12"/>
</dbReference>
<feature type="region of interest" description="Disordered" evidence="4">
    <location>
        <begin position="341"/>
        <end position="398"/>
    </location>
</feature>
<dbReference type="GeneID" id="19012563"/>
<feature type="region of interest" description="Disordered" evidence="4">
    <location>
        <begin position="64"/>
        <end position="152"/>
    </location>
</feature>
<dbReference type="SMART" id="SM00248">
    <property type="entry name" value="ANK"/>
    <property type="match status" value="3"/>
</dbReference>